<keyword evidence="5 10" id="KW-0133">Cell shape</keyword>
<keyword evidence="9 10" id="KW-0961">Cell wall biogenesis/degradation</keyword>
<evidence type="ECO:0000256" key="9">
    <source>
        <dbReference type="ARBA" id="ARBA00023316"/>
    </source>
</evidence>
<dbReference type="GO" id="GO:0005886">
    <property type="term" value="C:plasma membrane"/>
    <property type="evidence" value="ECO:0007669"/>
    <property type="project" value="UniProtKB-SubCell"/>
</dbReference>
<evidence type="ECO:0000256" key="6">
    <source>
        <dbReference type="ARBA" id="ARBA00022984"/>
    </source>
</evidence>
<dbReference type="SUPFAM" id="SSF53756">
    <property type="entry name" value="UDP-Glycosyltransferase/glycogen phosphorylase"/>
    <property type="match status" value="1"/>
</dbReference>
<dbReference type="KEGG" id="lto:RGQ30_04770"/>
<evidence type="ECO:0000256" key="3">
    <source>
        <dbReference type="ARBA" id="ARBA00022676"/>
    </source>
</evidence>
<dbReference type="GO" id="GO:0008360">
    <property type="term" value="P:regulation of cell shape"/>
    <property type="evidence" value="ECO:0007669"/>
    <property type="project" value="UniProtKB-KW"/>
</dbReference>
<dbReference type="RefSeq" id="WP_130558503.1">
    <property type="nucleotide sequence ID" value="NZ_AP028947.1"/>
</dbReference>
<dbReference type="PANTHER" id="PTHR21015:SF22">
    <property type="entry name" value="GLYCOSYLTRANSFERASE"/>
    <property type="match status" value="1"/>
</dbReference>
<dbReference type="NCBIfam" id="TIGR01133">
    <property type="entry name" value="murG"/>
    <property type="match status" value="1"/>
</dbReference>
<proteinExistence type="inferred from homology"/>
<dbReference type="EMBL" id="AP028947">
    <property type="protein sequence ID" value="BET24976.1"/>
    <property type="molecule type" value="Genomic_DNA"/>
</dbReference>
<feature type="domain" description="Glycosyltransferase family 28 N-terminal" evidence="11">
    <location>
        <begin position="9"/>
        <end position="143"/>
    </location>
</feature>
<dbReference type="InterPro" id="IPR004276">
    <property type="entry name" value="GlycoTrans_28_N"/>
</dbReference>
<dbReference type="CDD" id="cd03785">
    <property type="entry name" value="GT28_MurG"/>
    <property type="match status" value="1"/>
</dbReference>
<dbReference type="GO" id="GO:0051301">
    <property type="term" value="P:cell division"/>
    <property type="evidence" value="ECO:0007669"/>
    <property type="project" value="UniProtKB-KW"/>
</dbReference>
<feature type="binding site" evidence="10">
    <location>
        <begin position="15"/>
        <end position="17"/>
    </location>
    <ligand>
        <name>UDP-N-acetyl-alpha-D-glucosamine</name>
        <dbReference type="ChEBI" id="CHEBI:57705"/>
    </ligand>
</feature>
<organism evidence="13 14">
    <name type="scientific">Limnobacter thiooxidans</name>
    <dbReference type="NCBI Taxonomy" id="131080"/>
    <lineage>
        <taxon>Bacteria</taxon>
        <taxon>Pseudomonadati</taxon>
        <taxon>Pseudomonadota</taxon>
        <taxon>Betaproteobacteria</taxon>
        <taxon>Burkholderiales</taxon>
        <taxon>Burkholderiaceae</taxon>
        <taxon>Limnobacter</taxon>
    </lineage>
</organism>
<evidence type="ECO:0000313" key="13">
    <source>
        <dbReference type="EMBL" id="BET24976.1"/>
    </source>
</evidence>
<comment type="function">
    <text evidence="10">Cell wall formation. Catalyzes the transfer of a GlcNAc subunit on undecaprenyl-pyrophosphoryl-MurNAc-pentapeptide (lipid intermediate I) to form undecaprenyl-pyrophosphoryl-MurNAc-(pentapeptide)GlcNAc (lipid intermediate II).</text>
</comment>
<evidence type="ECO:0000256" key="1">
    <source>
        <dbReference type="ARBA" id="ARBA00022475"/>
    </source>
</evidence>
<evidence type="ECO:0000256" key="5">
    <source>
        <dbReference type="ARBA" id="ARBA00022960"/>
    </source>
</evidence>
<evidence type="ECO:0000256" key="2">
    <source>
        <dbReference type="ARBA" id="ARBA00022618"/>
    </source>
</evidence>
<name>A0AA86IZC7_9BURK</name>
<dbReference type="GO" id="GO:0071555">
    <property type="term" value="P:cell wall organization"/>
    <property type="evidence" value="ECO:0007669"/>
    <property type="project" value="UniProtKB-KW"/>
</dbReference>
<dbReference type="Gene3D" id="3.40.50.2000">
    <property type="entry name" value="Glycogen Phosphorylase B"/>
    <property type="match status" value="2"/>
</dbReference>
<comment type="caution">
    <text evidence="10">Lacks conserved residue(s) required for the propagation of feature annotation.</text>
</comment>
<gene>
    <name evidence="10 13" type="primary">murG</name>
    <name evidence="13" type="ORF">RGQ30_04770</name>
</gene>
<dbReference type="HAMAP" id="MF_00033">
    <property type="entry name" value="MurG"/>
    <property type="match status" value="1"/>
</dbReference>
<dbReference type="AlphaFoldDB" id="A0AA86IZC7"/>
<evidence type="ECO:0000256" key="10">
    <source>
        <dbReference type="HAMAP-Rule" id="MF_00033"/>
    </source>
</evidence>
<feature type="binding site" evidence="10">
    <location>
        <position position="245"/>
    </location>
    <ligand>
        <name>UDP-N-acetyl-alpha-D-glucosamine</name>
        <dbReference type="ChEBI" id="CHEBI:57705"/>
    </ligand>
</feature>
<dbReference type="PANTHER" id="PTHR21015">
    <property type="entry name" value="UDP-N-ACETYLGLUCOSAMINE--N-ACETYLMURAMYL-(PENTAPEPTIDE) PYROPHOSPHORYL-UNDECAPRENOL N-ACETYLGLUCOSAMINE TRANSFERASE 1"/>
    <property type="match status" value="1"/>
</dbReference>
<evidence type="ECO:0000259" key="11">
    <source>
        <dbReference type="Pfam" id="PF03033"/>
    </source>
</evidence>
<reference evidence="13 14" key="1">
    <citation type="submission" date="2023-10" db="EMBL/GenBank/DDBJ databases">
        <title>Complete Genome Sequence of Limnobacter thiooxidans CS-K2T, Isolated from freshwater lake sediments in Bavaria, Germany.</title>
        <authorList>
            <person name="Naruki M."/>
            <person name="Watanabe A."/>
            <person name="Warashina T."/>
            <person name="Morita T."/>
            <person name="Arakawa K."/>
        </authorList>
    </citation>
    <scope>NUCLEOTIDE SEQUENCE [LARGE SCALE GENOMIC DNA]</scope>
    <source>
        <strain evidence="13 14">CS-K2</strain>
    </source>
</reference>
<protein>
    <recommendedName>
        <fullName evidence="10">UDP-N-acetylglucosamine--N-acetylmuramyl-(pentapeptide) pyrophosphoryl-undecaprenol N-acetylglucosamine transferase</fullName>
        <ecNumber evidence="10">2.4.1.227</ecNumber>
    </recommendedName>
    <alternativeName>
        <fullName evidence="10">Undecaprenyl-PP-MurNAc-pentapeptide-UDPGlcNAc GlcNAc transferase</fullName>
    </alternativeName>
</protein>
<dbReference type="EC" id="2.4.1.227" evidence="10"/>
<dbReference type="GO" id="GO:0050511">
    <property type="term" value="F:undecaprenyldiphospho-muramoylpentapeptide beta-N-acetylglucosaminyltransferase activity"/>
    <property type="evidence" value="ECO:0007669"/>
    <property type="project" value="UniProtKB-UniRule"/>
</dbReference>
<comment type="similarity">
    <text evidence="10">Belongs to the glycosyltransferase 28 family. MurG subfamily.</text>
</comment>
<evidence type="ECO:0000256" key="7">
    <source>
        <dbReference type="ARBA" id="ARBA00023136"/>
    </source>
</evidence>
<keyword evidence="4 10" id="KW-0808">Transferase</keyword>
<keyword evidence="8 10" id="KW-0131">Cell cycle</keyword>
<keyword evidence="2 10" id="KW-0132">Cell division</keyword>
<sequence length="357" mass="38362">MNKPHRLALIVAGGTGGHIFPGLSVASELQARGWQVQWAGNPEAMEGRLVPSQGLTLNTLVFSGFRGKGLLQQMFMPVKLLRAFWTSIQILRRTRPSVVLGMGGYVAFPLGMMASLLNIPLVVHEQNSVAGLTNKLLAKLANRNLVAFPQALPNSNWVGNPVRELIAGQPDPASRFEGRSGPLKLLVLGGSLGAQALNEVVPKALAQIETSQRPEVVHQSGEKNLPALQRNYESAGVQGELVAFIDDVAQAMAQADVVICRAGAMTVAEVAAIGVAALFVPFPHAVDDHQTHNAGFLIKDNAAWLCQQNKLDSNWLANWLRGLDREACLAHAERARALAKPHATKDVANHIEQVAKV</sequence>
<evidence type="ECO:0000259" key="12">
    <source>
        <dbReference type="Pfam" id="PF04101"/>
    </source>
</evidence>
<comment type="catalytic activity">
    <reaction evidence="10">
        <text>di-trans,octa-cis-undecaprenyl diphospho-N-acetyl-alpha-D-muramoyl-L-alanyl-D-glutamyl-meso-2,6-diaminopimeloyl-D-alanyl-D-alanine + UDP-N-acetyl-alpha-D-glucosamine = di-trans,octa-cis-undecaprenyl diphospho-[N-acetyl-alpha-D-glucosaminyl-(1-&gt;4)]-N-acetyl-alpha-D-muramoyl-L-alanyl-D-glutamyl-meso-2,6-diaminopimeloyl-D-alanyl-D-alanine + UDP + H(+)</text>
        <dbReference type="Rhea" id="RHEA:31227"/>
        <dbReference type="ChEBI" id="CHEBI:15378"/>
        <dbReference type="ChEBI" id="CHEBI:57705"/>
        <dbReference type="ChEBI" id="CHEBI:58223"/>
        <dbReference type="ChEBI" id="CHEBI:61387"/>
        <dbReference type="ChEBI" id="CHEBI:61388"/>
        <dbReference type="EC" id="2.4.1.227"/>
    </reaction>
</comment>
<feature type="binding site" evidence="10">
    <location>
        <position position="290"/>
    </location>
    <ligand>
        <name>UDP-N-acetyl-alpha-D-glucosamine</name>
        <dbReference type="ChEBI" id="CHEBI:57705"/>
    </ligand>
</feature>
<feature type="binding site" evidence="10">
    <location>
        <position position="191"/>
    </location>
    <ligand>
        <name>UDP-N-acetyl-alpha-D-glucosamine</name>
        <dbReference type="ChEBI" id="CHEBI:57705"/>
    </ligand>
</feature>
<keyword evidence="3 10" id="KW-0328">Glycosyltransferase</keyword>
<dbReference type="GO" id="GO:0005975">
    <property type="term" value="P:carbohydrate metabolic process"/>
    <property type="evidence" value="ECO:0007669"/>
    <property type="project" value="InterPro"/>
</dbReference>
<dbReference type="GO" id="GO:0009252">
    <property type="term" value="P:peptidoglycan biosynthetic process"/>
    <property type="evidence" value="ECO:0007669"/>
    <property type="project" value="UniProtKB-UniRule"/>
</dbReference>
<dbReference type="InterPro" id="IPR007235">
    <property type="entry name" value="Glyco_trans_28_C"/>
</dbReference>
<dbReference type="Proteomes" id="UP001329151">
    <property type="component" value="Chromosome"/>
</dbReference>
<keyword evidence="6 10" id="KW-0573">Peptidoglycan synthesis</keyword>
<comment type="subcellular location">
    <subcellularLocation>
        <location evidence="10">Cell membrane</location>
        <topology evidence="10">Peripheral membrane protein</topology>
        <orientation evidence="10">Cytoplasmic side</orientation>
    </subcellularLocation>
</comment>
<evidence type="ECO:0000313" key="14">
    <source>
        <dbReference type="Proteomes" id="UP001329151"/>
    </source>
</evidence>
<comment type="pathway">
    <text evidence="10">Cell wall biogenesis; peptidoglycan biosynthesis.</text>
</comment>
<keyword evidence="1 10" id="KW-1003">Cell membrane</keyword>
<keyword evidence="7 10" id="KW-0472">Membrane</keyword>
<evidence type="ECO:0000256" key="4">
    <source>
        <dbReference type="ARBA" id="ARBA00022679"/>
    </source>
</evidence>
<feature type="binding site" evidence="10">
    <location>
        <position position="163"/>
    </location>
    <ligand>
        <name>UDP-N-acetyl-alpha-D-glucosamine</name>
        <dbReference type="ChEBI" id="CHEBI:57705"/>
    </ligand>
</feature>
<accession>A0AA86IZC7</accession>
<dbReference type="Pfam" id="PF03033">
    <property type="entry name" value="Glyco_transf_28"/>
    <property type="match status" value="1"/>
</dbReference>
<dbReference type="InterPro" id="IPR006009">
    <property type="entry name" value="GlcNAc_MurG"/>
</dbReference>
<feature type="domain" description="Glycosyl transferase family 28 C-terminal" evidence="12">
    <location>
        <begin position="185"/>
        <end position="345"/>
    </location>
</feature>
<evidence type="ECO:0000256" key="8">
    <source>
        <dbReference type="ARBA" id="ARBA00023306"/>
    </source>
</evidence>
<feature type="binding site" evidence="10">
    <location>
        <position position="127"/>
    </location>
    <ligand>
        <name>UDP-N-acetyl-alpha-D-glucosamine</name>
        <dbReference type="ChEBI" id="CHEBI:57705"/>
    </ligand>
</feature>
<keyword evidence="14" id="KW-1185">Reference proteome</keyword>
<dbReference type="Pfam" id="PF04101">
    <property type="entry name" value="Glyco_tran_28_C"/>
    <property type="match status" value="1"/>
</dbReference>